<evidence type="ECO:0000313" key="3">
    <source>
        <dbReference type="Proteomes" id="UP001209229"/>
    </source>
</evidence>
<dbReference type="SMART" id="SM00530">
    <property type="entry name" value="HTH_XRE"/>
    <property type="match status" value="1"/>
</dbReference>
<dbReference type="PROSITE" id="PS50943">
    <property type="entry name" value="HTH_CROC1"/>
    <property type="match status" value="1"/>
</dbReference>
<proteinExistence type="predicted"/>
<dbReference type="EMBL" id="JAPDPJ010000071">
    <property type="protein sequence ID" value="MCW3788908.1"/>
    <property type="molecule type" value="Genomic_DNA"/>
</dbReference>
<organism evidence="2 3">
    <name type="scientific">Plebeiibacterium sediminum</name>
    <dbReference type="NCBI Taxonomy" id="2992112"/>
    <lineage>
        <taxon>Bacteria</taxon>
        <taxon>Pseudomonadati</taxon>
        <taxon>Bacteroidota</taxon>
        <taxon>Bacteroidia</taxon>
        <taxon>Marinilabiliales</taxon>
        <taxon>Marinilabiliaceae</taxon>
        <taxon>Plebeiibacterium</taxon>
    </lineage>
</organism>
<dbReference type="GO" id="GO:0003677">
    <property type="term" value="F:DNA binding"/>
    <property type="evidence" value="ECO:0007669"/>
    <property type="project" value="InterPro"/>
</dbReference>
<dbReference type="AlphaFoldDB" id="A0AAE3SGW4"/>
<feature type="domain" description="HTH cro/C1-type" evidence="1">
    <location>
        <begin position="10"/>
        <end position="64"/>
    </location>
</feature>
<dbReference type="CDD" id="cd00093">
    <property type="entry name" value="HTH_XRE"/>
    <property type="match status" value="1"/>
</dbReference>
<dbReference type="Gene3D" id="1.10.260.40">
    <property type="entry name" value="lambda repressor-like DNA-binding domains"/>
    <property type="match status" value="1"/>
</dbReference>
<evidence type="ECO:0000259" key="1">
    <source>
        <dbReference type="PROSITE" id="PS50943"/>
    </source>
</evidence>
<dbReference type="RefSeq" id="WP_301192464.1">
    <property type="nucleotide sequence ID" value="NZ_JAPDPJ010000071.1"/>
</dbReference>
<dbReference type="InterPro" id="IPR001387">
    <property type="entry name" value="Cro/C1-type_HTH"/>
</dbReference>
<dbReference type="InterPro" id="IPR010982">
    <property type="entry name" value="Lambda_DNA-bd_dom_sf"/>
</dbReference>
<gene>
    <name evidence="2" type="ORF">OM075_20735</name>
</gene>
<dbReference type="Proteomes" id="UP001209229">
    <property type="component" value="Unassembled WGS sequence"/>
</dbReference>
<comment type="caution">
    <text evidence="2">The sequence shown here is derived from an EMBL/GenBank/DDBJ whole genome shotgun (WGS) entry which is preliminary data.</text>
</comment>
<evidence type="ECO:0000313" key="2">
    <source>
        <dbReference type="EMBL" id="MCW3788908.1"/>
    </source>
</evidence>
<keyword evidence="3" id="KW-1185">Reference proteome</keyword>
<dbReference type="SUPFAM" id="SSF47413">
    <property type="entry name" value="lambda repressor-like DNA-binding domains"/>
    <property type="match status" value="1"/>
</dbReference>
<protein>
    <submittedName>
        <fullName evidence="2">Helix-turn-helix transcriptional regulator</fullName>
    </submittedName>
</protein>
<accession>A0AAE3SGW4</accession>
<reference evidence="2" key="1">
    <citation type="submission" date="2022-10" db="EMBL/GenBank/DDBJ databases">
        <authorList>
            <person name="Yu W.X."/>
        </authorList>
    </citation>
    <scope>NUCLEOTIDE SEQUENCE</scope>
    <source>
        <strain evidence="2">AAT</strain>
    </source>
</reference>
<name>A0AAE3SGW4_9BACT</name>
<sequence length="325" mass="37492">MNLKYISDTILKKAKQKGISVNELAEIINVSRGGLYKSLENIGNMKFANVVRLCEVLEISLEETNKNNQNADSIDYFIDYNKINLLQRLLDSHKVSIQDICLFLNVSEEEFVKKLKSSDFEAKEIVGLCSFYKAPYELLFKEHYKTKYKGISIEDYINFRSMIMNSQNLINYNNEVTSSMIAVVKVINSIFSELSNINCSNIEYVELINSNPGISNFPVNIIFENSNIPIVFVSNYPNHYTSIQLNIEEVANKTYNNFLKDKNIAIGEVIWVELSYFSEEKLNISIVKPTLRDKFSNPVWYTLRGVSDNEIKIDVQKIKDFLEIK</sequence>